<dbReference type="InterPro" id="IPR047765">
    <property type="entry name" value="GHMP_GYDIA-like"/>
</dbReference>
<organism evidence="1 2">
    <name type="scientific">Croceitalea marina</name>
    <dbReference type="NCBI Taxonomy" id="1775166"/>
    <lineage>
        <taxon>Bacteria</taxon>
        <taxon>Pseudomonadati</taxon>
        <taxon>Bacteroidota</taxon>
        <taxon>Flavobacteriia</taxon>
        <taxon>Flavobacteriales</taxon>
        <taxon>Flavobacteriaceae</taxon>
        <taxon>Croceitalea</taxon>
    </lineage>
</organism>
<keyword evidence="2" id="KW-1185">Reference proteome</keyword>
<dbReference type="EMBL" id="JBHULB010000007">
    <property type="protein sequence ID" value="MFD2586370.1"/>
    <property type="molecule type" value="Genomic_DNA"/>
</dbReference>
<dbReference type="InterPro" id="IPR020568">
    <property type="entry name" value="Ribosomal_Su5_D2-typ_SF"/>
</dbReference>
<name>A0ABW5MSM2_9FLAO</name>
<evidence type="ECO:0000313" key="2">
    <source>
        <dbReference type="Proteomes" id="UP001597526"/>
    </source>
</evidence>
<accession>A0ABW5MSM2</accession>
<dbReference type="RefSeq" id="WP_377765947.1">
    <property type="nucleotide sequence ID" value="NZ_JBHULB010000007.1"/>
</dbReference>
<dbReference type="NCBIfam" id="NF040656">
    <property type="entry name" value="GHMP_GYDIA"/>
    <property type="match status" value="1"/>
</dbReference>
<proteinExistence type="predicted"/>
<dbReference type="Proteomes" id="UP001597526">
    <property type="component" value="Unassembled WGS sequence"/>
</dbReference>
<keyword evidence="1" id="KW-0808">Transferase</keyword>
<keyword evidence="1" id="KW-0418">Kinase</keyword>
<dbReference type="SUPFAM" id="SSF54211">
    <property type="entry name" value="Ribosomal protein S5 domain 2-like"/>
    <property type="match status" value="1"/>
</dbReference>
<dbReference type="GO" id="GO:0016301">
    <property type="term" value="F:kinase activity"/>
    <property type="evidence" value="ECO:0007669"/>
    <property type="project" value="UniProtKB-KW"/>
</dbReference>
<reference evidence="2" key="1">
    <citation type="journal article" date="2019" name="Int. J. Syst. Evol. Microbiol.">
        <title>The Global Catalogue of Microorganisms (GCM) 10K type strain sequencing project: providing services to taxonomists for standard genome sequencing and annotation.</title>
        <authorList>
            <consortium name="The Broad Institute Genomics Platform"/>
            <consortium name="The Broad Institute Genome Sequencing Center for Infectious Disease"/>
            <person name="Wu L."/>
            <person name="Ma J."/>
        </authorList>
    </citation>
    <scope>NUCLEOTIDE SEQUENCE [LARGE SCALE GENOMIC DNA]</scope>
    <source>
        <strain evidence="2">KCTC 52368</strain>
    </source>
</reference>
<sequence>MQQEFYSNGKLLLSGEYAILDGAKGLAVPTKFGQSLQVSPTQDDSIHWKSIALDAKVWFSCQFNPYDLKLIKSSDNLIANTLQKILVAARNSNPEFLNTPNGFEVVTKLDFPREWGLGTSSTLLNNIAMWAQVDAHELLWNSFGGSGYDISCAQHNSPLVYHIEKGVPKTELVTFNPAFTKSIFFVYLNQKQSSKKAIANYRTKQFNKQDLINSIDVLTSKMLSANKLSAFEVSVQAHEELLSKILGLTPIKEQLFPDYFGTVKSLGGWGGDFVMVTGNKKTPEYFKSKGFDIVIPFTEMVL</sequence>
<evidence type="ECO:0000313" key="1">
    <source>
        <dbReference type="EMBL" id="MFD2586370.1"/>
    </source>
</evidence>
<gene>
    <name evidence="1" type="ORF">ACFSQJ_05485</name>
</gene>
<comment type="caution">
    <text evidence="1">The sequence shown here is derived from an EMBL/GenBank/DDBJ whole genome shotgun (WGS) entry which is preliminary data.</text>
</comment>
<protein>
    <submittedName>
        <fullName evidence="1">GYDIA family GHMP kinase</fullName>
    </submittedName>
</protein>
<dbReference type="InterPro" id="IPR014721">
    <property type="entry name" value="Ribsml_uS5_D2-typ_fold_subgr"/>
</dbReference>
<dbReference type="Gene3D" id="3.30.230.10">
    <property type="match status" value="1"/>
</dbReference>